<dbReference type="GO" id="GO:0005975">
    <property type="term" value="P:carbohydrate metabolic process"/>
    <property type="evidence" value="ECO:0007669"/>
    <property type="project" value="InterPro"/>
</dbReference>
<name>A0A0K1JPY0_9MICO</name>
<dbReference type="Gene3D" id="1.50.10.10">
    <property type="match status" value="1"/>
</dbReference>
<dbReference type="InterPro" id="IPR008928">
    <property type="entry name" value="6-hairpin_glycosidase_sf"/>
</dbReference>
<organism evidence="2 3">
    <name type="scientific">Luteipulveratus mongoliensis</name>
    <dbReference type="NCBI Taxonomy" id="571913"/>
    <lineage>
        <taxon>Bacteria</taxon>
        <taxon>Bacillati</taxon>
        <taxon>Actinomycetota</taxon>
        <taxon>Actinomycetes</taxon>
        <taxon>Micrococcales</taxon>
        <taxon>Dermacoccaceae</taxon>
        <taxon>Luteipulveratus</taxon>
    </lineage>
</organism>
<feature type="domain" description="Glycosyl-hydrolase family 116 catalytic region" evidence="1">
    <location>
        <begin position="76"/>
        <end position="324"/>
    </location>
</feature>
<proteinExistence type="predicted"/>
<dbReference type="Pfam" id="PF04685">
    <property type="entry name" value="DUF608"/>
    <property type="match status" value="1"/>
</dbReference>
<sequence length="487" mass="53546">MLHSPSVWWAKNGFFGGREGWGCCPGMPTHVFHYAQAQAWLWPEVGRRWTEQWLDNADSAGLIPMRFNGDSTFTMDGQTGVILSAYRTYQTTDKAWLQRNWPTIKRAMDYVIGHGDTDHVGILTGTFNTTLDGGETGDGSWLGSMYLASVHAAQKMAEAVGEGDTATSYGSIYDHGRKTGEKKYFNGSYYTEINNGEGASYGNGSEIDMLLGQWWSTQLGLGDIYDTKHTDQAAKSLFTNNFKDNLLGDTPYSGYNNSHQFRQYALETDAGLQMITWPSKDQPSNTPLYYDELMSGFEYSAAGLMLQRGQTAEGLGVVKAISDRYDGHARTGPYIDMEPCSTGDGTGSPFGDDECGKYYARTLSSWSLLTGAQGFAFSGPDRAITFQPTWKPQDHRSFFSTGQSWGTFAQKRSGRTQSDSIKVRHGELTVQRLTLSVPAGTRQVSLVGADPKVAGASVTTAGTTATIQLPRPVAVRQGQELRVQLRY</sequence>
<keyword evidence="3" id="KW-1185">Reference proteome</keyword>
<dbReference type="PANTHER" id="PTHR12654">
    <property type="entry name" value="BILE ACID BETA-GLUCOSIDASE-RELATED"/>
    <property type="match status" value="1"/>
</dbReference>
<evidence type="ECO:0000313" key="3">
    <source>
        <dbReference type="Proteomes" id="UP000066480"/>
    </source>
</evidence>
<reference evidence="2 3" key="1">
    <citation type="submission" date="2015-03" db="EMBL/GenBank/DDBJ databases">
        <title>Luteipulveratus halotolerans sp. nov., a novel actinobacterium (Dermacoccaceae) from Sarawak, Malaysia.</title>
        <authorList>
            <person name="Juboi H."/>
            <person name="Basik A."/>
            <person name="Shamsul S.S."/>
            <person name="Arnold P."/>
            <person name="Schmitt E.K."/>
            <person name="Sanglier J.-J."/>
            <person name="Yeo T."/>
        </authorList>
    </citation>
    <scope>NUCLEOTIDE SEQUENCE [LARGE SCALE GENOMIC DNA]</scope>
    <source>
        <strain evidence="2 3">MN07-A0370</strain>
    </source>
</reference>
<accession>A0A0K1JPY0</accession>
<dbReference type="PANTHER" id="PTHR12654:SF0">
    <property type="entry name" value="NON-LYSOSOMAL GLUCOSYLCERAMIDASE"/>
    <property type="match status" value="1"/>
</dbReference>
<gene>
    <name evidence="2" type="ORF">VV02_05335</name>
</gene>
<dbReference type="KEGG" id="lmoi:VV02_05335"/>
<evidence type="ECO:0000313" key="2">
    <source>
        <dbReference type="EMBL" id="AKU18658.1"/>
    </source>
</evidence>
<dbReference type="EMBL" id="CP011112">
    <property type="protein sequence ID" value="AKU18658.1"/>
    <property type="molecule type" value="Genomic_DNA"/>
</dbReference>
<dbReference type="AlphaFoldDB" id="A0A0K1JPY0"/>
<dbReference type="SUPFAM" id="SSF48208">
    <property type="entry name" value="Six-hairpin glycosidases"/>
    <property type="match status" value="1"/>
</dbReference>
<dbReference type="InterPro" id="IPR012341">
    <property type="entry name" value="6hp_glycosidase-like_sf"/>
</dbReference>
<protein>
    <recommendedName>
        <fullName evidence="1">Glycosyl-hydrolase family 116 catalytic region domain-containing protein</fullName>
    </recommendedName>
</protein>
<dbReference type="GO" id="GO:0004553">
    <property type="term" value="F:hydrolase activity, hydrolyzing O-glycosyl compounds"/>
    <property type="evidence" value="ECO:0007669"/>
    <property type="project" value="InterPro"/>
</dbReference>
<dbReference type="InterPro" id="IPR052566">
    <property type="entry name" value="Non-lysos_glucosylceramidase"/>
</dbReference>
<dbReference type="Proteomes" id="UP000066480">
    <property type="component" value="Chromosome"/>
</dbReference>
<evidence type="ECO:0000259" key="1">
    <source>
        <dbReference type="Pfam" id="PF04685"/>
    </source>
</evidence>
<dbReference type="InterPro" id="IPR006775">
    <property type="entry name" value="GH116_catalytic"/>
</dbReference>
<dbReference type="STRING" id="571913.VV02_05335"/>